<accession>A0A9P0F706</accession>
<dbReference type="Pfam" id="PF00450">
    <property type="entry name" value="Peptidase_S10"/>
    <property type="match status" value="2"/>
</dbReference>
<evidence type="ECO:0000256" key="6">
    <source>
        <dbReference type="ARBA" id="ARBA00023180"/>
    </source>
</evidence>
<keyword evidence="3" id="KW-0645">Protease</keyword>
<dbReference type="PANTHER" id="PTHR11802">
    <property type="entry name" value="SERINE PROTEASE FAMILY S10 SERINE CARBOXYPEPTIDASE"/>
    <property type="match status" value="1"/>
</dbReference>
<keyword evidence="6" id="KW-0325">Glycoprotein</keyword>
<keyword evidence="9" id="KW-1185">Reference proteome</keyword>
<dbReference type="GO" id="GO:0006508">
    <property type="term" value="P:proteolysis"/>
    <property type="evidence" value="ECO:0007669"/>
    <property type="project" value="UniProtKB-KW"/>
</dbReference>
<dbReference type="EMBL" id="OU963869">
    <property type="protein sequence ID" value="CAH0394673.1"/>
    <property type="molecule type" value="Genomic_DNA"/>
</dbReference>
<sequence length="466" mass="53562">MIESGEHDKAQQAARVSMSQGVEGFSGFITVDKTNEANLFFWMFKPLDRHVDWEKAPVIIWLQGGPGASSLFGLFTEIGPFFVSEALVPTRRKYAWCQNYNLLFIDNPVGAGFSFATKEAGYTKTGDDVTRHLYLFLLQFYRMFPQLAGNRLFLMGQSYAGKFIPELAKFIHERNVEFLNHKKELSKHGKGSSKQSFFNKGSSKHSKESTDIKGDIVIRLEAIAIGNGLIDPYHMMHYSDYMYQLGMIDDNGRTELQGLESETRKNIKNKMYTKAVNHWYLIMKKILDWAKLKESYNFVHDTNDSMAWQKYLEKATTRKLIHAGNQTFHYINKEVPKRMKDDIMRSAKPAIEFLLKNEVCDVVIYSGQLDVLCAYPLTVNVFQKLEWQHADDYKKAERCYLEMDGDVVAYRKSAGRFIEILFRGCGHMVPADCPKVASRFLDVFVNQRRNLKCSNGAEESDSDDDD</sequence>
<dbReference type="InterPro" id="IPR029058">
    <property type="entry name" value="AB_hydrolase_fold"/>
</dbReference>
<feature type="region of interest" description="Disordered" evidence="7">
    <location>
        <begin position="187"/>
        <end position="208"/>
    </location>
</feature>
<reference evidence="8" key="1">
    <citation type="submission" date="2021-12" db="EMBL/GenBank/DDBJ databases">
        <authorList>
            <person name="King R."/>
        </authorList>
    </citation>
    <scope>NUCLEOTIDE SEQUENCE</scope>
</reference>
<evidence type="ECO:0000256" key="3">
    <source>
        <dbReference type="ARBA" id="ARBA00022670"/>
    </source>
</evidence>
<evidence type="ECO:0000256" key="1">
    <source>
        <dbReference type="ARBA" id="ARBA00009431"/>
    </source>
</evidence>
<feature type="compositionally biased region" description="Polar residues" evidence="7">
    <location>
        <begin position="192"/>
        <end position="201"/>
    </location>
</feature>
<dbReference type="InterPro" id="IPR001563">
    <property type="entry name" value="Peptidase_S10"/>
</dbReference>
<dbReference type="AlphaFoldDB" id="A0A9P0F706"/>
<evidence type="ECO:0000256" key="4">
    <source>
        <dbReference type="ARBA" id="ARBA00022729"/>
    </source>
</evidence>
<evidence type="ECO:0008006" key="10">
    <source>
        <dbReference type="Google" id="ProtNLM"/>
    </source>
</evidence>
<dbReference type="Proteomes" id="UP001152759">
    <property type="component" value="Chromosome 8"/>
</dbReference>
<proteinExistence type="inferred from homology"/>
<keyword evidence="4" id="KW-0732">Signal</keyword>
<comment type="similarity">
    <text evidence="1">Belongs to the peptidase S10 family.</text>
</comment>
<protein>
    <recommendedName>
        <fullName evidence="10">Serine carboxypeptidase CPVL</fullName>
    </recommendedName>
</protein>
<organism evidence="8 9">
    <name type="scientific">Bemisia tabaci</name>
    <name type="common">Sweetpotato whitefly</name>
    <name type="synonym">Aleurodes tabaci</name>
    <dbReference type="NCBI Taxonomy" id="7038"/>
    <lineage>
        <taxon>Eukaryota</taxon>
        <taxon>Metazoa</taxon>
        <taxon>Ecdysozoa</taxon>
        <taxon>Arthropoda</taxon>
        <taxon>Hexapoda</taxon>
        <taxon>Insecta</taxon>
        <taxon>Pterygota</taxon>
        <taxon>Neoptera</taxon>
        <taxon>Paraneoptera</taxon>
        <taxon>Hemiptera</taxon>
        <taxon>Sternorrhyncha</taxon>
        <taxon>Aleyrodoidea</taxon>
        <taxon>Aleyrodidae</taxon>
        <taxon>Aleyrodinae</taxon>
        <taxon>Bemisia</taxon>
    </lineage>
</organism>
<evidence type="ECO:0000313" key="8">
    <source>
        <dbReference type="EMBL" id="CAH0394673.1"/>
    </source>
</evidence>
<name>A0A9P0F706_BEMTA</name>
<keyword evidence="2" id="KW-0121">Carboxypeptidase</keyword>
<dbReference type="PRINTS" id="PR00724">
    <property type="entry name" value="CRBOXYPTASEC"/>
</dbReference>
<dbReference type="SUPFAM" id="SSF53474">
    <property type="entry name" value="alpha/beta-Hydrolases"/>
    <property type="match status" value="1"/>
</dbReference>
<dbReference type="Gene3D" id="3.40.50.1820">
    <property type="entry name" value="alpha/beta hydrolase"/>
    <property type="match status" value="1"/>
</dbReference>
<dbReference type="GO" id="GO:0004185">
    <property type="term" value="F:serine-type carboxypeptidase activity"/>
    <property type="evidence" value="ECO:0007669"/>
    <property type="project" value="InterPro"/>
</dbReference>
<evidence type="ECO:0000313" key="9">
    <source>
        <dbReference type="Proteomes" id="UP001152759"/>
    </source>
</evidence>
<evidence type="ECO:0000256" key="7">
    <source>
        <dbReference type="SAM" id="MobiDB-lite"/>
    </source>
</evidence>
<dbReference type="PANTHER" id="PTHR11802:SF472">
    <property type="entry name" value="SERINE CARBOXYPEPTIDASE CPVL-RELATED"/>
    <property type="match status" value="1"/>
</dbReference>
<evidence type="ECO:0000256" key="2">
    <source>
        <dbReference type="ARBA" id="ARBA00022645"/>
    </source>
</evidence>
<gene>
    <name evidence="8" type="ORF">BEMITA_LOCUS12943</name>
</gene>
<keyword evidence="5" id="KW-0378">Hydrolase</keyword>
<evidence type="ECO:0000256" key="5">
    <source>
        <dbReference type="ARBA" id="ARBA00022801"/>
    </source>
</evidence>